<comment type="caution">
    <text evidence="7">The sequence shown here is derived from an EMBL/GenBank/DDBJ whole genome shotgun (WGS) entry which is preliminary data.</text>
</comment>
<dbReference type="NCBIfam" id="TIGR02734">
    <property type="entry name" value="crtI_fam"/>
    <property type="match status" value="1"/>
</dbReference>
<comment type="similarity">
    <text evidence="4">Belongs to the carotenoid/retinoid oxidoreductase family. CrtN subfamily.</text>
</comment>
<proteinExistence type="inferred from homology"/>
<dbReference type="GO" id="GO:0016491">
    <property type="term" value="F:oxidoreductase activity"/>
    <property type="evidence" value="ECO:0007669"/>
    <property type="project" value="UniProtKB-KW"/>
</dbReference>
<evidence type="ECO:0000313" key="7">
    <source>
        <dbReference type="EMBL" id="RAZ81020.1"/>
    </source>
</evidence>
<reference evidence="7 8" key="1">
    <citation type="submission" date="2018-06" db="EMBL/GenBank/DDBJ databases">
        <title>The draft genome sequences of strains SCU63 and S1.</title>
        <authorList>
            <person name="Gan L."/>
        </authorList>
    </citation>
    <scope>NUCLEOTIDE SEQUENCE [LARGE SCALE GENOMIC DNA]</scope>
    <source>
        <strain evidence="7 8">SCU63</strain>
    </source>
</reference>
<dbReference type="InterPro" id="IPR002937">
    <property type="entry name" value="Amino_oxidase"/>
</dbReference>
<accession>A0A365L6I6</accession>
<evidence type="ECO:0000256" key="1">
    <source>
        <dbReference type="ARBA" id="ARBA00004829"/>
    </source>
</evidence>
<feature type="domain" description="Amine oxidase" evidence="6">
    <location>
        <begin position="10"/>
        <end position="473"/>
    </location>
</feature>
<gene>
    <name evidence="7" type="ORF">DP120_01665</name>
</gene>
<evidence type="ECO:0000313" key="8">
    <source>
        <dbReference type="Proteomes" id="UP000251002"/>
    </source>
</evidence>
<keyword evidence="2 5" id="KW-0125">Carotenoid biosynthesis</keyword>
<keyword evidence="3 5" id="KW-0560">Oxidoreductase</keyword>
<dbReference type="Gene3D" id="3.50.50.60">
    <property type="entry name" value="FAD/NAD(P)-binding domain"/>
    <property type="match status" value="2"/>
</dbReference>
<dbReference type="Proteomes" id="UP000251002">
    <property type="component" value="Unassembled WGS sequence"/>
</dbReference>
<name>A0A365L6I6_9BACL</name>
<dbReference type="Pfam" id="PF01593">
    <property type="entry name" value="Amino_oxidase"/>
    <property type="match status" value="1"/>
</dbReference>
<keyword evidence="8" id="KW-1185">Reference proteome</keyword>
<evidence type="ECO:0000256" key="2">
    <source>
        <dbReference type="ARBA" id="ARBA00022746"/>
    </source>
</evidence>
<dbReference type="AlphaFoldDB" id="A0A365L6I6"/>
<evidence type="ECO:0000256" key="3">
    <source>
        <dbReference type="ARBA" id="ARBA00023002"/>
    </source>
</evidence>
<dbReference type="PANTHER" id="PTHR43734:SF1">
    <property type="entry name" value="PHYTOENE DESATURASE"/>
    <property type="match status" value="1"/>
</dbReference>
<protein>
    <submittedName>
        <fullName evidence="7">Phytoene desaturase</fullName>
    </submittedName>
</protein>
<dbReference type="RefSeq" id="WP_112221444.1">
    <property type="nucleotide sequence ID" value="NZ_CP047673.1"/>
</dbReference>
<evidence type="ECO:0000259" key="6">
    <source>
        <dbReference type="Pfam" id="PF01593"/>
    </source>
</evidence>
<evidence type="ECO:0000256" key="4">
    <source>
        <dbReference type="ARBA" id="ARBA00038322"/>
    </source>
</evidence>
<dbReference type="InterPro" id="IPR014105">
    <property type="entry name" value="Carotenoid/retinoid_OxRdtase"/>
</dbReference>
<dbReference type="GO" id="GO:0016117">
    <property type="term" value="P:carotenoid biosynthetic process"/>
    <property type="evidence" value="ECO:0007669"/>
    <property type="project" value="UniProtKB-KW"/>
</dbReference>
<dbReference type="InterPro" id="IPR036188">
    <property type="entry name" value="FAD/NAD-bd_sf"/>
</dbReference>
<dbReference type="PANTHER" id="PTHR43734">
    <property type="entry name" value="PHYTOENE DESATURASE"/>
    <property type="match status" value="1"/>
</dbReference>
<sequence>MRIAIIGGGIGGLMGALYLSGKGHEVTIIEKENRLGGRMNFVERDGFKIDEGPTIVLLPEMFQELLAEAGIPKEKYELLLCDPLYTIRFNDGKVYTKYPDSKRQIEEVAKVFPGQEEGFKRFMEEGRERFAIGKSAFLEHSFVRKKEFFTPGNIKNLLALKPQLSVKQLMSRYFTDERLQLAYTLQSLYIGGDPFSAPGMYSLVPFSEHEHGVHYLKGGYASIVPLLEEKLLSLPNITVRKGQAVKQITVENGKATGVELGTGREEFDAVVYNGDFPMVSRLLPDRKKKKFVPSSACVLLYFGLDRVYDEVNVHQFFIGNDYARHMKDVFSDKKKPEDPAFYTFHPSKIDDSLAPAGKGVLYTLIPVPSSSEVDWANEKEWIDGVIDRMEELSFPGLKESIEWMEVRTPADAEAFGLFRGGSFGIGPTLLQSGVFRPQVKPYDTKGLYAVGASVHPGGGIPIVMQGAKLLAEQIEQDSLSERRGS</sequence>
<comment type="pathway">
    <text evidence="1 5">Carotenoid biosynthesis.</text>
</comment>
<dbReference type="EMBL" id="QLZR01000001">
    <property type="protein sequence ID" value="RAZ81020.1"/>
    <property type="molecule type" value="Genomic_DNA"/>
</dbReference>
<dbReference type="SUPFAM" id="SSF51905">
    <property type="entry name" value="FAD/NAD(P)-binding domain"/>
    <property type="match status" value="1"/>
</dbReference>
<organism evidence="7 8">
    <name type="scientific">Planococcus halotolerans</name>
    <dbReference type="NCBI Taxonomy" id="2233542"/>
    <lineage>
        <taxon>Bacteria</taxon>
        <taxon>Bacillati</taxon>
        <taxon>Bacillota</taxon>
        <taxon>Bacilli</taxon>
        <taxon>Bacillales</taxon>
        <taxon>Caryophanaceae</taxon>
        <taxon>Planococcus</taxon>
    </lineage>
</organism>
<evidence type="ECO:0000256" key="5">
    <source>
        <dbReference type="RuleBase" id="RU362075"/>
    </source>
</evidence>